<organism evidence="2 3">
    <name type="scientific">Neolewinella lacunae</name>
    <dbReference type="NCBI Taxonomy" id="1517758"/>
    <lineage>
        <taxon>Bacteria</taxon>
        <taxon>Pseudomonadati</taxon>
        <taxon>Bacteroidota</taxon>
        <taxon>Saprospiria</taxon>
        <taxon>Saprospirales</taxon>
        <taxon>Lewinellaceae</taxon>
        <taxon>Neolewinella</taxon>
    </lineage>
</organism>
<dbReference type="AlphaFoldDB" id="A0A923PNG7"/>
<feature type="signal peptide" evidence="1">
    <location>
        <begin position="1"/>
        <end position="23"/>
    </location>
</feature>
<evidence type="ECO:0000313" key="3">
    <source>
        <dbReference type="Proteomes" id="UP000650081"/>
    </source>
</evidence>
<sequence length="217" mass="24710">MKISKTSLCLLAALFLTTLASCACEEDEFGDVLEMEIPVDIGRRENIYQVGDTLWVVADFPKFVKVVGNQNDIELVDHKFFSSLYISLISESQLRTYTTSQVIVERGSVEINQLGGYDYLFEETEFGYAVRFGIVLVAPGDYSTTSISGEEQGTYRHPTYYSCKNNLRKNVFINRINRFSTMDNFNDFLAWDQVAGDFVQTYEGYLLGGKFTFRVVE</sequence>
<evidence type="ECO:0000313" key="2">
    <source>
        <dbReference type="EMBL" id="MBC6996689.1"/>
    </source>
</evidence>
<dbReference type="EMBL" id="JACSIT010000154">
    <property type="protein sequence ID" value="MBC6996689.1"/>
    <property type="molecule type" value="Genomic_DNA"/>
</dbReference>
<gene>
    <name evidence="2" type="ORF">H9S92_21130</name>
</gene>
<reference evidence="2" key="1">
    <citation type="submission" date="2020-08" db="EMBL/GenBank/DDBJ databases">
        <title>Lewinella bacteria from marine environments.</title>
        <authorList>
            <person name="Zhong Y."/>
        </authorList>
    </citation>
    <scope>NUCLEOTIDE SEQUENCE</scope>
    <source>
        <strain evidence="2">KCTC 42187</strain>
    </source>
</reference>
<comment type="caution">
    <text evidence="2">The sequence shown here is derived from an EMBL/GenBank/DDBJ whole genome shotgun (WGS) entry which is preliminary data.</text>
</comment>
<dbReference type="RefSeq" id="WP_187468699.1">
    <property type="nucleotide sequence ID" value="NZ_JACSIT010000154.1"/>
</dbReference>
<proteinExistence type="predicted"/>
<evidence type="ECO:0000256" key="1">
    <source>
        <dbReference type="SAM" id="SignalP"/>
    </source>
</evidence>
<accession>A0A923PNG7</accession>
<feature type="chain" id="PRO_5037301920" evidence="1">
    <location>
        <begin position="24"/>
        <end position="217"/>
    </location>
</feature>
<dbReference type="Proteomes" id="UP000650081">
    <property type="component" value="Unassembled WGS sequence"/>
</dbReference>
<keyword evidence="1" id="KW-0732">Signal</keyword>
<keyword evidence="3" id="KW-1185">Reference proteome</keyword>
<protein>
    <submittedName>
        <fullName evidence="2">Uncharacterized protein</fullName>
    </submittedName>
</protein>
<dbReference type="PROSITE" id="PS51257">
    <property type="entry name" value="PROKAR_LIPOPROTEIN"/>
    <property type="match status" value="1"/>
</dbReference>
<name>A0A923PNG7_9BACT</name>